<dbReference type="AlphaFoldDB" id="A0A8T5UM67"/>
<dbReference type="PANTHER" id="PTHR13847">
    <property type="entry name" value="SARCOSINE DEHYDROGENASE-RELATED"/>
    <property type="match status" value="1"/>
</dbReference>
<dbReference type="PANTHER" id="PTHR13847:SF274">
    <property type="entry name" value="RIESKE 2FE-2S IRON-SULFUR PROTEIN YHFW-RELATED"/>
    <property type="match status" value="1"/>
</dbReference>
<proteinExistence type="predicted"/>
<evidence type="ECO:0000259" key="1">
    <source>
        <dbReference type="Pfam" id="PF01266"/>
    </source>
</evidence>
<sequence length="392" mass="43922">MTDFDVNRNSGSFWMKTCPQTNFNPLKNGLKVDTVILGGGIAGITTATLLKDLGYSIAIIESDRIVKDVTLGTTAKISVAPNMIYNNLIKNLGQVKAQMYATANGKALEKIGDIVFNKKIECEFHRTPLYIYTESQDKVEKIKEEFLAAKKLELPVSYTNNIPLPFKTIAGLKYENQAQFHPRKYLLGLAEDLNGENNYIFEKTRAITIKEGAVNEVVTDKGSIFADNVVITTHTPVYDPDNLKSHLHPARSYVLGLYINGEFPDGMFIDFDPVHTYRTTPTEKGTLIIVAGEHSDMQIQNLDEYYMRLENYAREHLDIKSIEYRWSSHDNSSDDGLPLIGRTSSENIYVATGFGFWGMNNGTTSAMIISDMIDGKNNPLITLFDPLRFKSG</sequence>
<evidence type="ECO:0000313" key="2">
    <source>
        <dbReference type="EMBL" id="MBZ2164764.1"/>
    </source>
</evidence>
<dbReference type="Gene3D" id="3.30.9.10">
    <property type="entry name" value="D-Amino Acid Oxidase, subunit A, domain 2"/>
    <property type="match status" value="1"/>
</dbReference>
<dbReference type="RefSeq" id="WP_223790438.1">
    <property type="nucleotide sequence ID" value="NZ_JAIOUQ010000003.1"/>
</dbReference>
<dbReference type="InterPro" id="IPR036188">
    <property type="entry name" value="FAD/NAD-bd_sf"/>
</dbReference>
<dbReference type="Proteomes" id="UP000825933">
    <property type="component" value="Unassembled WGS sequence"/>
</dbReference>
<dbReference type="SUPFAM" id="SSF51905">
    <property type="entry name" value="FAD/NAD(P)-binding domain"/>
    <property type="match status" value="1"/>
</dbReference>
<keyword evidence="3" id="KW-1185">Reference proteome</keyword>
<evidence type="ECO:0000313" key="3">
    <source>
        <dbReference type="Proteomes" id="UP000825933"/>
    </source>
</evidence>
<dbReference type="EMBL" id="JAIOUQ010000003">
    <property type="protein sequence ID" value="MBZ2164764.1"/>
    <property type="molecule type" value="Genomic_DNA"/>
</dbReference>
<gene>
    <name evidence="2" type="ORF">K8N75_01685</name>
</gene>
<name>A0A8T5UM67_9EURY</name>
<protein>
    <submittedName>
        <fullName evidence="2">FAD-binding oxidoreductase</fullName>
    </submittedName>
</protein>
<reference evidence="3" key="1">
    <citation type="journal article" date="2022" name="Microbiol. Resour. Announc.">
        <title>Draft Genome Sequence of a Methanogenic Archaeon from West Spitsbergen Permafrost.</title>
        <authorList>
            <person name="Trubitsyn V."/>
            <person name="Rivkina E."/>
            <person name="Shcherbakova V."/>
        </authorList>
    </citation>
    <scope>NUCLEOTIDE SEQUENCE [LARGE SCALE GENOMIC DNA]</scope>
    <source>
        <strain evidence="3">VT</strain>
    </source>
</reference>
<organism evidence="2 3">
    <name type="scientific">Methanobacterium spitsbergense</name>
    <dbReference type="NCBI Taxonomy" id="2874285"/>
    <lineage>
        <taxon>Archaea</taxon>
        <taxon>Methanobacteriati</taxon>
        <taxon>Methanobacteriota</taxon>
        <taxon>Methanomada group</taxon>
        <taxon>Methanobacteria</taxon>
        <taxon>Methanobacteriales</taxon>
        <taxon>Methanobacteriaceae</taxon>
        <taxon>Methanobacterium</taxon>
    </lineage>
</organism>
<accession>A0A8T5UM67</accession>
<dbReference type="GO" id="GO:0005737">
    <property type="term" value="C:cytoplasm"/>
    <property type="evidence" value="ECO:0007669"/>
    <property type="project" value="TreeGrafter"/>
</dbReference>
<dbReference type="InterPro" id="IPR006076">
    <property type="entry name" value="FAD-dep_OxRdtase"/>
</dbReference>
<dbReference type="Gene3D" id="3.50.50.60">
    <property type="entry name" value="FAD/NAD(P)-binding domain"/>
    <property type="match status" value="1"/>
</dbReference>
<comment type="caution">
    <text evidence="2">The sequence shown here is derived from an EMBL/GenBank/DDBJ whole genome shotgun (WGS) entry which is preliminary data.</text>
</comment>
<dbReference type="Pfam" id="PF01266">
    <property type="entry name" value="DAO"/>
    <property type="match status" value="1"/>
</dbReference>
<feature type="domain" description="FAD dependent oxidoreductase" evidence="1">
    <location>
        <begin position="33"/>
        <end position="372"/>
    </location>
</feature>